<dbReference type="PANTHER" id="PTHR30023:SF0">
    <property type="entry name" value="PENICILLIN-SENSITIVE CARBOXYPEPTIDASE A"/>
    <property type="match status" value="1"/>
</dbReference>
<keyword evidence="4" id="KW-1185">Reference proteome</keyword>
<gene>
    <name evidence="3" type="primary">dacB</name>
    <name evidence="3" type="ORF">M9R61_11545</name>
</gene>
<dbReference type="InterPro" id="IPR000667">
    <property type="entry name" value="Peptidase_S13"/>
</dbReference>
<dbReference type="GO" id="GO:0000270">
    <property type="term" value="P:peptidoglycan metabolic process"/>
    <property type="evidence" value="ECO:0007669"/>
    <property type="project" value="TreeGrafter"/>
</dbReference>
<dbReference type="GO" id="GO:0006508">
    <property type="term" value="P:proteolysis"/>
    <property type="evidence" value="ECO:0007669"/>
    <property type="project" value="InterPro"/>
</dbReference>
<dbReference type="GO" id="GO:0009002">
    <property type="term" value="F:serine-type D-Ala-D-Ala carboxypeptidase activity"/>
    <property type="evidence" value="ECO:0007669"/>
    <property type="project" value="UniProtKB-EC"/>
</dbReference>
<dbReference type="PANTHER" id="PTHR30023">
    <property type="entry name" value="D-ALANYL-D-ALANINE CARBOXYPEPTIDASE"/>
    <property type="match status" value="1"/>
</dbReference>
<dbReference type="SUPFAM" id="SSF56601">
    <property type="entry name" value="beta-lactamase/transpeptidase-like"/>
    <property type="match status" value="1"/>
</dbReference>
<dbReference type="Proteomes" id="UP001152172">
    <property type="component" value="Unassembled WGS sequence"/>
</dbReference>
<sequence>MRIWRKLLVSVVSIVMISSSVFISKGEQNTVEAAATSYSSLKRNINSIMADDRMKSASTSVTVRKATTGEIVYEHYADKSVTPASTMKLLTGAAALETLGEKYRFSTSVLTEGNVKKGTLNGNLYLKGQGDPSLLKKHLDSFAATLAKQGIKKVSGNLVGDDTWYDNVRLSAGILAEDEPYYYAAPISALTLSPNGDYDAGSVIVTARPGKNGRATNITLTPATAVLQVVNNSKTVPKGYKNTLKITRKVGTNKVIISGNSPLGTSGKKEWISVTDPTAYTLDIFKKSLAEKGITFSAGSKVVQGKTPANVKALASRKSMKLKDLMIPFMKLSNNTIAEVLAKEMGKVVHDEGSWKAGLLVMQEYVLSIGLDATKWKFEDASGMSYSNKISSSQLSELLYLVRSEPWYSTFNKSLPVAGSSDRLVGGTLKNRLKTAPAKGNITAKTGSLKNIKSLAGYAKTRSGETLIITVLTEKNKSSTISVIDRIATTIANH</sequence>
<evidence type="ECO:0000313" key="3">
    <source>
        <dbReference type="EMBL" id="MCZ8533945.1"/>
    </source>
</evidence>
<dbReference type="NCBIfam" id="TIGR00666">
    <property type="entry name" value="PBP4"/>
    <property type="match status" value="1"/>
</dbReference>
<evidence type="ECO:0000256" key="2">
    <source>
        <dbReference type="ARBA" id="ARBA00022801"/>
    </source>
</evidence>
<comment type="similarity">
    <text evidence="1">Belongs to the peptidase S13 family.</text>
</comment>
<dbReference type="Gene3D" id="3.40.710.10">
    <property type="entry name" value="DD-peptidase/beta-lactamase superfamily"/>
    <property type="match status" value="1"/>
</dbReference>
<accession>A0A9X3L9N5</accession>
<dbReference type="InterPro" id="IPR012338">
    <property type="entry name" value="Beta-lactam/transpept-like"/>
</dbReference>
<dbReference type="AlphaFoldDB" id="A0A9X3L9N5"/>
<keyword evidence="3" id="KW-0121">Carboxypeptidase</keyword>
<dbReference type="Pfam" id="PF02113">
    <property type="entry name" value="Peptidase_S13"/>
    <property type="match status" value="1"/>
</dbReference>
<evidence type="ECO:0000256" key="1">
    <source>
        <dbReference type="ARBA" id="ARBA00006096"/>
    </source>
</evidence>
<dbReference type="Gene3D" id="3.50.80.20">
    <property type="entry name" value="D-Ala-D-Ala carboxypeptidase C, peptidase S13"/>
    <property type="match status" value="1"/>
</dbReference>
<organism evidence="3 4">
    <name type="scientific">Psychrobacillus psychrodurans</name>
    <dbReference type="NCBI Taxonomy" id="126157"/>
    <lineage>
        <taxon>Bacteria</taxon>
        <taxon>Bacillati</taxon>
        <taxon>Bacillota</taxon>
        <taxon>Bacilli</taxon>
        <taxon>Bacillales</taxon>
        <taxon>Bacillaceae</taxon>
        <taxon>Psychrobacillus</taxon>
    </lineage>
</organism>
<proteinExistence type="inferred from homology"/>
<evidence type="ECO:0000313" key="4">
    <source>
        <dbReference type="Proteomes" id="UP001152172"/>
    </source>
</evidence>
<keyword evidence="2 3" id="KW-0378">Hydrolase</keyword>
<name>A0A9X3L9N5_9BACI</name>
<dbReference type="RefSeq" id="WP_269922197.1">
    <property type="nucleotide sequence ID" value="NZ_JAMKBI010000007.1"/>
</dbReference>
<protein>
    <submittedName>
        <fullName evidence="3">D-alanyl-D-alanine carboxypeptidase/D-alanyl-D-alanine-endopeptidase</fullName>
        <ecNumber evidence="3">3.4.16.4</ecNumber>
    </submittedName>
</protein>
<dbReference type="EMBL" id="JAMKBI010000007">
    <property type="protein sequence ID" value="MCZ8533945.1"/>
    <property type="molecule type" value="Genomic_DNA"/>
</dbReference>
<dbReference type="PRINTS" id="PR00922">
    <property type="entry name" value="DADACBPTASE3"/>
</dbReference>
<comment type="caution">
    <text evidence="3">The sequence shown here is derived from an EMBL/GenBank/DDBJ whole genome shotgun (WGS) entry which is preliminary data.</text>
</comment>
<reference evidence="3" key="1">
    <citation type="submission" date="2022-05" db="EMBL/GenBank/DDBJ databases">
        <authorList>
            <person name="Colautti A."/>
            <person name="Iacumin L."/>
        </authorList>
    </citation>
    <scope>NUCLEOTIDE SEQUENCE</scope>
    <source>
        <strain evidence="3">DSM 30747</strain>
    </source>
</reference>
<keyword evidence="3" id="KW-0645">Protease</keyword>
<dbReference type="EC" id="3.4.16.4" evidence="3"/>